<dbReference type="PRINTS" id="PR00455">
    <property type="entry name" value="HTHTETR"/>
</dbReference>
<dbReference type="EMBL" id="BSPV01000003">
    <property type="protein sequence ID" value="GLT13388.1"/>
    <property type="molecule type" value="Genomic_DNA"/>
</dbReference>
<feature type="domain" description="HTH tetR-type" evidence="5">
    <location>
        <begin position="1"/>
        <end position="61"/>
    </location>
</feature>
<evidence type="ECO:0000313" key="6">
    <source>
        <dbReference type="EMBL" id="GLT13388.1"/>
    </source>
</evidence>
<evidence type="ECO:0000256" key="3">
    <source>
        <dbReference type="ARBA" id="ARBA00023163"/>
    </source>
</evidence>
<sequence>MSKKDDLLQSAEILFYQEGFHRTGVAKIAEQANTTQRTLYKHFATKEALILAIMEQRELRYWQEIKRLDETHSQGRWSLVPFYALKDWFEKQNHGGCFYLNALSEYQGKDEEIVQYVRDYKQRREDDLVNRLEKDGILQPDLASLLMLIYEGITASSALGISESTWEKIFEHISQLLIIK</sequence>
<dbReference type="PANTHER" id="PTHR47506:SF6">
    <property type="entry name" value="HTH-TYPE TRANSCRIPTIONAL REPRESSOR NEMR"/>
    <property type="match status" value="1"/>
</dbReference>
<evidence type="ECO:0000256" key="1">
    <source>
        <dbReference type="ARBA" id="ARBA00023015"/>
    </source>
</evidence>
<comment type="caution">
    <text evidence="6">The sequence shown here is derived from an EMBL/GenBank/DDBJ whole genome shotgun (WGS) entry which is preliminary data.</text>
</comment>
<evidence type="ECO:0000259" key="5">
    <source>
        <dbReference type="PROSITE" id="PS50977"/>
    </source>
</evidence>
<feature type="DNA-binding region" description="H-T-H motif" evidence="4">
    <location>
        <begin position="24"/>
        <end position="43"/>
    </location>
</feature>
<organism evidence="6 7">
    <name type="scientific">Vibrio algivorus</name>
    <dbReference type="NCBI Taxonomy" id="1667024"/>
    <lineage>
        <taxon>Bacteria</taxon>
        <taxon>Pseudomonadati</taxon>
        <taxon>Pseudomonadota</taxon>
        <taxon>Gammaproteobacteria</taxon>
        <taxon>Vibrionales</taxon>
        <taxon>Vibrionaceae</taxon>
        <taxon>Vibrio</taxon>
    </lineage>
</organism>
<dbReference type="PROSITE" id="PS50977">
    <property type="entry name" value="HTH_TETR_2"/>
    <property type="match status" value="1"/>
</dbReference>
<evidence type="ECO:0000256" key="4">
    <source>
        <dbReference type="PROSITE-ProRule" id="PRU00335"/>
    </source>
</evidence>
<protein>
    <submittedName>
        <fullName evidence="6">TetR family transcriptional regulator</fullName>
    </submittedName>
</protein>
<dbReference type="InterPro" id="IPR009057">
    <property type="entry name" value="Homeodomain-like_sf"/>
</dbReference>
<dbReference type="RefSeq" id="WP_089123814.1">
    <property type="nucleotide sequence ID" value="NZ_BSPV01000003.1"/>
</dbReference>
<dbReference type="PANTHER" id="PTHR47506">
    <property type="entry name" value="TRANSCRIPTIONAL REGULATORY PROTEIN"/>
    <property type="match status" value="1"/>
</dbReference>
<keyword evidence="1" id="KW-0805">Transcription regulation</keyword>
<dbReference type="Gene3D" id="1.10.357.10">
    <property type="entry name" value="Tetracycline Repressor, domain 2"/>
    <property type="match status" value="1"/>
</dbReference>
<dbReference type="SUPFAM" id="SSF46689">
    <property type="entry name" value="Homeodomain-like"/>
    <property type="match status" value="1"/>
</dbReference>
<gene>
    <name evidence="6" type="ORF">GCM10007931_03620</name>
</gene>
<evidence type="ECO:0000313" key="7">
    <source>
        <dbReference type="Proteomes" id="UP001157156"/>
    </source>
</evidence>
<accession>A0ABQ6EJU4</accession>
<proteinExistence type="predicted"/>
<dbReference type="Proteomes" id="UP001157156">
    <property type="component" value="Unassembled WGS sequence"/>
</dbReference>
<dbReference type="InterPro" id="IPR036271">
    <property type="entry name" value="Tet_transcr_reg_TetR-rel_C_sf"/>
</dbReference>
<dbReference type="Pfam" id="PF00440">
    <property type="entry name" value="TetR_N"/>
    <property type="match status" value="1"/>
</dbReference>
<dbReference type="InterPro" id="IPR001647">
    <property type="entry name" value="HTH_TetR"/>
</dbReference>
<keyword evidence="7" id="KW-1185">Reference proteome</keyword>
<dbReference type="SUPFAM" id="SSF48498">
    <property type="entry name" value="Tetracyclin repressor-like, C-terminal domain"/>
    <property type="match status" value="1"/>
</dbReference>
<evidence type="ECO:0000256" key="2">
    <source>
        <dbReference type="ARBA" id="ARBA00023125"/>
    </source>
</evidence>
<name>A0ABQ6EJU4_9VIBR</name>
<keyword evidence="3" id="KW-0804">Transcription</keyword>
<reference evidence="7" key="1">
    <citation type="journal article" date="2019" name="Int. J. Syst. Evol. Microbiol.">
        <title>The Global Catalogue of Microorganisms (GCM) 10K type strain sequencing project: providing services to taxonomists for standard genome sequencing and annotation.</title>
        <authorList>
            <consortium name="The Broad Institute Genomics Platform"/>
            <consortium name="The Broad Institute Genome Sequencing Center for Infectious Disease"/>
            <person name="Wu L."/>
            <person name="Ma J."/>
        </authorList>
    </citation>
    <scope>NUCLEOTIDE SEQUENCE [LARGE SCALE GENOMIC DNA]</scope>
    <source>
        <strain evidence="7">NBRC 111146</strain>
    </source>
</reference>
<keyword evidence="2 4" id="KW-0238">DNA-binding</keyword>